<evidence type="ECO:0000256" key="5">
    <source>
        <dbReference type="ARBA" id="ARBA00022837"/>
    </source>
</evidence>
<proteinExistence type="predicted"/>
<keyword evidence="7" id="KW-0472">Membrane</keyword>
<dbReference type="SMART" id="SM01201">
    <property type="entry name" value="FerB"/>
    <property type="match status" value="1"/>
</dbReference>
<gene>
    <name evidence="8" type="primary">LOC116452499</name>
</gene>
<dbReference type="PROSITE" id="PS50004">
    <property type="entry name" value="C2"/>
    <property type="match status" value="6"/>
</dbReference>
<dbReference type="InterPro" id="IPR012561">
    <property type="entry name" value="Ferlin_B-domain"/>
</dbReference>
<reference evidence="9" key="1">
    <citation type="submission" date="2019-10" db="EMBL/GenBank/DDBJ databases">
        <title>Corvus moneduloides (New Caledonian crow) genome, bCorMon1, primary haplotype.</title>
        <authorList>
            <person name="Rutz C."/>
            <person name="Fungtammasan C."/>
            <person name="Mountcastle J."/>
            <person name="Formenti G."/>
            <person name="Chow W."/>
            <person name="Howe K."/>
            <person name="Steele M.P."/>
            <person name="Fernandes J."/>
            <person name="Gilbert M.T.P."/>
            <person name="Fedrigo O."/>
            <person name="Jarvis E.D."/>
            <person name="Gemmell N."/>
        </authorList>
    </citation>
    <scope>NUCLEOTIDE SEQUENCE [LARGE SCALE GENOMIC DNA]</scope>
</reference>
<dbReference type="InterPro" id="IPR037722">
    <property type="entry name" value="C2C_Ferlin"/>
</dbReference>
<dbReference type="InterPro" id="IPR037723">
    <property type="entry name" value="C2D_Ferlin"/>
</dbReference>
<name>A0A8C3DY40_CORMO</name>
<evidence type="ECO:0000256" key="7">
    <source>
        <dbReference type="ARBA" id="ARBA00023136"/>
    </source>
</evidence>
<dbReference type="CDD" id="cd04011">
    <property type="entry name" value="C2B_Ferlin"/>
    <property type="match status" value="1"/>
</dbReference>
<evidence type="ECO:0000313" key="8">
    <source>
        <dbReference type="Ensembl" id="ENSCMUP00000013642.2"/>
    </source>
</evidence>
<keyword evidence="6" id="KW-1133">Transmembrane helix</keyword>
<dbReference type="CDD" id="cd04017">
    <property type="entry name" value="C2D_Ferlin"/>
    <property type="match status" value="1"/>
</dbReference>
<keyword evidence="2" id="KW-0812">Transmembrane</keyword>
<protein>
    <submittedName>
        <fullName evidence="8">Uncharacterized protein</fullName>
    </submittedName>
</protein>
<evidence type="ECO:0000256" key="2">
    <source>
        <dbReference type="ARBA" id="ARBA00022692"/>
    </source>
</evidence>
<dbReference type="Pfam" id="PF08150">
    <property type="entry name" value="FerB"/>
    <property type="match status" value="1"/>
</dbReference>
<dbReference type="GO" id="GO:0007009">
    <property type="term" value="P:plasma membrane organization"/>
    <property type="evidence" value="ECO:0007669"/>
    <property type="project" value="TreeGrafter"/>
</dbReference>
<dbReference type="GO" id="GO:0046872">
    <property type="term" value="F:metal ion binding"/>
    <property type="evidence" value="ECO:0007669"/>
    <property type="project" value="UniProtKB-KW"/>
</dbReference>
<dbReference type="Pfam" id="PF08151">
    <property type="entry name" value="FerI"/>
    <property type="match status" value="1"/>
</dbReference>
<reference evidence="8" key="2">
    <citation type="submission" date="2025-08" db="UniProtKB">
        <authorList>
            <consortium name="Ensembl"/>
        </authorList>
    </citation>
    <scope>IDENTIFICATION</scope>
</reference>
<dbReference type="InterPro" id="IPR035892">
    <property type="entry name" value="C2_domain_sf"/>
</dbReference>
<evidence type="ECO:0000313" key="9">
    <source>
        <dbReference type="Proteomes" id="UP000694553"/>
    </source>
</evidence>
<dbReference type="InterPro" id="IPR000008">
    <property type="entry name" value="C2_dom"/>
</dbReference>
<dbReference type="PANTHER" id="PTHR12546:SF36">
    <property type="entry name" value="FER-1-LIKE PROTEIN 4"/>
    <property type="match status" value="1"/>
</dbReference>
<dbReference type="CDD" id="cd04037">
    <property type="entry name" value="C2E_Ferlin"/>
    <property type="match status" value="1"/>
</dbReference>
<dbReference type="SMART" id="SM00239">
    <property type="entry name" value="C2"/>
    <property type="match status" value="5"/>
</dbReference>
<dbReference type="Proteomes" id="UP000694553">
    <property type="component" value="Unassembled WGS sequence"/>
</dbReference>
<keyword evidence="4" id="KW-0677">Repeat</keyword>
<dbReference type="CDD" id="cd08374">
    <property type="entry name" value="C2F_Ferlin"/>
    <property type="match status" value="1"/>
</dbReference>
<dbReference type="Pfam" id="PF00168">
    <property type="entry name" value="C2"/>
    <property type="match status" value="5"/>
</dbReference>
<dbReference type="FunFam" id="2.60.40.150:FF:000034">
    <property type="entry name" value="otoferlin isoform X2"/>
    <property type="match status" value="1"/>
</dbReference>
<dbReference type="Pfam" id="PF16165">
    <property type="entry name" value="Ferlin_C"/>
    <property type="match status" value="1"/>
</dbReference>
<comment type="subcellular location">
    <subcellularLocation>
        <location evidence="1">Membrane</location>
        <topology evidence="1">Single-pass membrane protein</topology>
    </subcellularLocation>
</comment>
<dbReference type="Ensembl" id="ENSCMUT00000014655.2">
    <property type="protein sequence ID" value="ENSCMUP00000013642.2"/>
    <property type="gene ID" value="ENSCMUG00000008539.2"/>
</dbReference>
<accession>A0A8U7MU57</accession>
<organism evidence="8 9">
    <name type="scientific">Corvus moneduloides</name>
    <name type="common">New Caledonian crow</name>
    <dbReference type="NCBI Taxonomy" id="1196302"/>
    <lineage>
        <taxon>Eukaryota</taxon>
        <taxon>Metazoa</taxon>
        <taxon>Chordata</taxon>
        <taxon>Craniata</taxon>
        <taxon>Vertebrata</taxon>
        <taxon>Euteleostomi</taxon>
        <taxon>Archelosauria</taxon>
        <taxon>Archosauria</taxon>
        <taxon>Dinosauria</taxon>
        <taxon>Saurischia</taxon>
        <taxon>Theropoda</taxon>
        <taxon>Coelurosauria</taxon>
        <taxon>Aves</taxon>
        <taxon>Neognathae</taxon>
        <taxon>Neoaves</taxon>
        <taxon>Telluraves</taxon>
        <taxon>Australaves</taxon>
        <taxon>Passeriformes</taxon>
        <taxon>Corvoidea</taxon>
        <taxon>Corvidae</taxon>
        <taxon>Corvus</taxon>
    </lineage>
</organism>
<keyword evidence="5" id="KW-0106">Calcium</keyword>
<evidence type="ECO:0000256" key="3">
    <source>
        <dbReference type="ARBA" id="ARBA00022723"/>
    </source>
</evidence>
<keyword evidence="9" id="KW-1185">Reference proteome</keyword>
<dbReference type="SMART" id="SM01202">
    <property type="entry name" value="FerI"/>
    <property type="match status" value="1"/>
</dbReference>
<dbReference type="Gene3D" id="2.60.40.150">
    <property type="entry name" value="C2 domain"/>
    <property type="match status" value="5"/>
</dbReference>
<dbReference type="CDD" id="cd04018">
    <property type="entry name" value="C2C_Ferlin"/>
    <property type="match status" value="1"/>
</dbReference>
<dbReference type="InterPro" id="IPR032362">
    <property type="entry name" value="Ferlin_C"/>
</dbReference>
<dbReference type="GO" id="GO:0016020">
    <property type="term" value="C:membrane"/>
    <property type="evidence" value="ECO:0007669"/>
    <property type="project" value="UniProtKB-SubCell"/>
</dbReference>
<dbReference type="InterPro" id="IPR037725">
    <property type="entry name" value="C2F_Ferlin"/>
</dbReference>
<accession>A0A8C3DY40</accession>
<evidence type="ECO:0000256" key="4">
    <source>
        <dbReference type="ARBA" id="ARBA00022737"/>
    </source>
</evidence>
<dbReference type="InterPro" id="IPR037720">
    <property type="entry name" value="C2B_Ferlin"/>
</dbReference>
<dbReference type="InterPro" id="IPR037721">
    <property type="entry name" value="Ferlin"/>
</dbReference>
<sequence>MDKQEKGISYMYNCKTLPEQTQKLVGVNINPFVVVKVGEEKRHTATQKSTNCPFYNEYFLFDFYEPRDILFHRLIEISVFHSKKIPFLGTCIGTFKMDVETVYSQPDHRFFQKWAVISDPTDTQAGVKGFVKCNISVSARGDIVGFLPTYSRNQDEDIEKNLLLPKRVPAERPWGRVCIKLYRAEGLPSMSAGIMGGISKIIGERKVCIDPYVQVSFCGQQGETSVETNTTEPEWNEQISFIEMFPPLSRKIKVQVLDDANVGDVAIATHYIDLQEISDPDRNGFNPTFGPAWVNLYGSPQNSALRDIHKDLNEGMGEGIFYRGRILMAITVEIFSSPSVAERKLGDRTRGALKGEAGSCQEAEQPREVTVEVEELHPLPENVLGRKDEFLLFAAFFEATMMDSSLSLKPVSFEVSIGGYSPGPHVQKPWEQSYSCLPMTHEKPCVYVWSYWEDHAWRLCISNWIVKLAERLVVCSGCLSVACSFLVCFPCCMCSCCMRCLPSSLPMQPQCTLPDVLIWMLSNNRRVAYARIPAQNILYSVVEEEKGKDCAKIQTVFMKVPGLHTGEIFAKLEIYMWLGITKYAKNSLAELPEEFLSESEPEISQLSDLGTSSLLFLPDFSYYQLRAHLYQARGILPADDNGLSDPFARVVFSTHCQTTRMLEETLSPTWNELLLFDQLIIDGKKEELKTETPIIIINLFSHNKFGSPEFLGQAFAVPQVKLVDEPYTKPALQFFDFYRGTKAAGELVATFELIELDYSGCLEVTDPHAGPGWFIIPEGIRPVLKEFRIEILFWGLRDLKRVNLFEVDEPQVIIECAGKKVESEVIVSYKENPNFTELLQNETFELPEQVYLHPPLSIFVVEKRAFGRTVLVGSHVVSDVMKFSPRELEEEPDDVPKGELLGEVLMETAGSFCQRLQGGGYMSVLGGNFFPLNPFLCSLKAPLKKIPINKLVKKEDEYEEEKLELEELDWWSKYYASLKELYNQVKWLKQRKDDSPSLSDGRKRPKITFYLFQIYSSELENEFGNFEDWLCVFPLHRGKANEDGNEDEHYVGKYKGSFYVYPTEEAVTEPKVSQGIPRNRPIKVLVRVYIVKATNLSPADPNGKADPYVVVTVGKQQKDTKERYIPKQLNPVFGEVVELTVSFPMESELTVAIFDHDLVGSDDLIGETKIDLENRFYSKHRANCGVAAQYDLNGYNTWRDAFKPTQILDSLCKKNSIPAAEYRWEEIKVDNKIFKNLSVDVEHKALYVLQHWEEMPGYGYKLVPEHVEIRSLYNPENPGLVQGSLHMWIDMFPNDVPAPPPVNIKPRLPVSYELRVIIWNTDNVILDDVNPVTGEPSSDIYVKSWIKGLDHDKQETDVHFNSLTGEGNFNWRFIFRFNYLPTEKEITYKKKDSIFSMEESEFREPAVLVLQVWDYDRISANDFLGSIELELHDMVWAAKSSEHCTIKMAKENATPRFSIFRNKRMRGWCNTFNCGSDIFSLQGKVEAEFQLLTVEEADKSPVGLGRKGPEPLEKPNRPKTTFNWFVNPMKTFVFFIWKRYKKYIIVLFIVSVLTIFLVLLVYTMPGYISEKIING</sequence>
<evidence type="ECO:0000256" key="6">
    <source>
        <dbReference type="ARBA" id="ARBA00022989"/>
    </source>
</evidence>
<evidence type="ECO:0000256" key="1">
    <source>
        <dbReference type="ARBA" id="ARBA00004167"/>
    </source>
</evidence>
<keyword evidence="3" id="KW-0479">Metal-binding</keyword>
<dbReference type="PANTHER" id="PTHR12546">
    <property type="entry name" value="FER-1-LIKE"/>
    <property type="match status" value="1"/>
</dbReference>
<dbReference type="SUPFAM" id="SSF49562">
    <property type="entry name" value="C2 domain (Calcium/lipid-binding domain, CaLB)"/>
    <property type="match status" value="6"/>
</dbReference>
<dbReference type="InterPro" id="IPR037724">
    <property type="entry name" value="C2E_Ferlin"/>
</dbReference>
<dbReference type="InterPro" id="IPR012968">
    <property type="entry name" value="FerIin_dom"/>
</dbReference>
<reference evidence="8" key="3">
    <citation type="submission" date="2025-09" db="UniProtKB">
        <authorList>
            <consortium name="Ensembl"/>
        </authorList>
    </citation>
    <scope>IDENTIFICATION</scope>
</reference>